<proteinExistence type="predicted"/>
<feature type="coiled-coil region" evidence="1">
    <location>
        <begin position="271"/>
        <end position="298"/>
    </location>
</feature>
<evidence type="ECO:0000256" key="2">
    <source>
        <dbReference type="SAM" id="MobiDB-lite"/>
    </source>
</evidence>
<evidence type="ECO:0000256" key="1">
    <source>
        <dbReference type="SAM" id="Coils"/>
    </source>
</evidence>
<keyword evidence="1" id="KW-0175">Coiled coil</keyword>
<organism evidence="3 4">
    <name type="scientific">Lusitaniella coriacea LEGE 07157</name>
    <dbReference type="NCBI Taxonomy" id="945747"/>
    <lineage>
        <taxon>Bacteria</taxon>
        <taxon>Bacillati</taxon>
        <taxon>Cyanobacteriota</taxon>
        <taxon>Cyanophyceae</taxon>
        <taxon>Spirulinales</taxon>
        <taxon>Lusitaniellaceae</taxon>
        <taxon>Lusitaniella</taxon>
    </lineage>
</organism>
<evidence type="ECO:0000313" key="3">
    <source>
        <dbReference type="EMBL" id="MBE9115437.1"/>
    </source>
</evidence>
<name>A0A8J7AXJ8_9CYAN</name>
<dbReference type="Proteomes" id="UP000654482">
    <property type="component" value="Unassembled WGS sequence"/>
</dbReference>
<dbReference type="AlphaFoldDB" id="A0A8J7AXJ8"/>
<feature type="compositionally biased region" description="Polar residues" evidence="2">
    <location>
        <begin position="83"/>
        <end position="97"/>
    </location>
</feature>
<protein>
    <submittedName>
        <fullName evidence="3">Uncharacterized protein</fullName>
    </submittedName>
</protein>
<comment type="caution">
    <text evidence="3">The sequence shown here is derived from an EMBL/GenBank/DDBJ whole genome shotgun (WGS) entry which is preliminary data.</text>
</comment>
<dbReference type="RefSeq" id="WP_194028520.1">
    <property type="nucleotide sequence ID" value="NZ_JADEWZ010000006.1"/>
</dbReference>
<evidence type="ECO:0000313" key="4">
    <source>
        <dbReference type="Proteomes" id="UP000654482"/>
    </source>
</evidence>
<gene>
    <name evidence="3" type="ORF">IQ249_05935</name>
</gene>
<sequence>MPRSIQQIEQDMATLSENVAAIALELHARYSEYLQRLGQSVQQQLILASYHICTQVYPDAFLQLSFAERQKVQQDLQRASKQAQQSFSSLLDTSQQIPSPPLTEEQLNEEEAKQLNELLDIDTAPNGEPTEPIEEGKSEGSEAQVLSMETETLSTQLQQLNTPESALQWIKLIERSIGQHLQAAASEVNRIFQDAKILPMNLPQQFLEMAIQAEEAGSPMNNPPHLLSLLVESDATESENESKVVPITVIYLRLSEIEFSNPILNRERNPIRQLAANLSKLQKQYRKKQRERAIARAELAWRSSWYED</sequence>
<accession>A0A8J7AXJ8</accession>
<dbReference type="EMBL" id="JADEWZ010000006">
    <property type="protein sequence ID" value="MBE9115437.1"/>
    <property type="molecule type" value="Genomic_DNA"/>
</dbReference>
<reference evidence="3" key="1">
    <citation type="submission" date="2020-10" db="EMBL/GenBank/DDBJ databases">
        <authorList>
            <person name="Castelo-Branco R."/>
            <person name="Eusebio N."/>
            <person name="Adriana R."/>
            <person name="Vieira A."/>
            <person name="Brugerolle De Fraissinette N."/>
            <person name="Rezende De Castro R."/>
            <person name="Schneider M.P."/>
            <person name="Vasconcelos V."/>
            <person name="Leao P.N."/>
        </authorList>
    </citation>
    <scope>NUCLEOTIDE SEQUENCE</scope>
    <source>
        <strain evidence="3">LEGE 07157</strain>
    </source>
</reference>
<feature type="region of interest" description="Disordered" evidence="2">
    <location>
        <begin position="83"/>
        <end position="104"/>
    </location>
</feature>
<keyword evidence="4" id="KW-1185">Reference proteome</keyword>